<dbReference type="GO" id="GO:0016491">
    <property type="term" value="F:oxidoreductase activity"/>
    <property type="evidence" value="ECO:0007669"/>
    <property type="project" value="InterPro"/>
</dbReference>
<evidence type="ECO:0000259" key="1">
    <source>
        <dbReference type="Pfam" id="PF00881"/>
    </source>
</evidence>
<keyword evidence="3" id="KW-1185">Reference proteome</keyword>
<dbReference type="Gene3D" id="3.40.109.10">
    <property type="entry name" value="NADH Oxidase"/>
    <property type="match status" value="1"/>
</dbReference>
<dbReference type="InterPro" id="IPR000415">
    <property type="entry name" value="Nitroreductase-like"/>
</dbReference>
<dbReference type="SUPFAM" id="SSF55469">
    <property type="entry name" value="FMN-dependent nitroreductase-like"/>
    <property type="match status" value="1"/>
</dbReference>
<dbReference type="RefSeq" id="WP_039677951.1">
    <property type="nucleotide sequence ID" value="NZ_JAWGXO010000018.1"/>
</dbReference>
<comment type="caution">
    <text evidence="2">The sequence shown here is derived from an EMBL/GenBank/DDBJ whole genome shotgun (WGS) entry which is preliminary data.</text>
</comment>
<gene>
    <name evidence="2" type="ORF">QX51_00550</name>
</gene>
<dbReference type="AlphaFoldDB" id="A0A0B3W8U8"/>
<organism evidence="2 3">
    <name type="scientific">Terrisporobacter othiniensis</name>
    <dbReference type="NCBI Taxonomy" id="1577792"/>
    <lineage>
        <taxon>Bacteria</taxon>
        <taxon>Bacillati</taxon>
        <taxon>Bacillota</taxon>
        <taxon>Clostridia</taxon>
        <taxon>Peptostreptococcales</taxon>
        <taxon>Peptostreptococcaceae</taxon>
        <taxon>Terrisporobacter</taxon>
    </lineage>
</organism>
<dbReference type="Proteomes" id="UP000031189">
    <property type="component" value="Unassembled WGS sequence"/>
</dbReference>
<reference evidence="2 3" key="1">
    <citation type="submission" date="2014-12" db="EMBL/GenBank/DDBJ databases">
        <title>Draft genome sequence of Terrisporobacter sp. 08-306576, isolated from the blood culture of a bacteremia patient.</title>
        <authorList>
            <person name="Lund L.C."/>
            <person name="Sydenham T.V."/>
            <person name="Hogh S.V."/>
            <person name="Skov M.N."/>
            <person name="Kemp M."/>
            <person name="Justesen U.S."/>
        </authorList>
    </citation>
    <scope>NUCLEOTIDE SEQUENCE [LARGE SCALE GENOMIC DNA]</scope>
    <source>
        <strain evidence="2 3">08-306576</strain>
    </source>
</reference>
<evidence type="ECO:0000313" key="3">
    <source>
        <dbReference type="Proteomes" id="UP000031189"/>
    </source>
</evidence>
<sequence length="212" mass="23848">MVNLDLIHNRKSVRKFKSTEIPREDILELIKAGTEAPSPKHQQNWHFVVLQNRDIINEMAEIVTKSHENIGSLAKNEKDFKKHMSVIKYYTSFKNAPVVILVYACEYDMIEYKILKENDAPKEVLDVLVSPQSGAQGIGAAVENILLAATEMGYGSCYMTGPTHAKTEIENLIGFNKEGYELMSMISIGVPDENTPPKPPRKPLEDVVTFID</sequence>
<dbReference type="PANTHER" id="PTHR23026:SF123">
    <property type="entry name" value="NAD(P)H NITROREDUCTASE RV3131-RELATED"/>
    <property type="match status" value="1"/>
</dbReference>
<dbReference type="EMBL" id="JWHR01000005">
    <property type="protein sequence ID" value="KHS58817.1"/>
    <property type="molecule type" value="Genomic_DNA"/>
</dbReference>
<proteinExistence type="predicted"/>
<dbReference type="OrthoDB" id="9812105at2"/>
<accession>A0A0B3W8U8</accession>
<dbReference type="PANTHER" id="PTHR23026">
    <property type="entry name" value="NADPH NITROREDUCTASE"/>
    <property type="match status" value="1"/>
</dbReference>
<protein>
    <submittedName>
        <fullName evidence="2">Nitroreductase</fullName>
    </submittedName>
</protein>
<dbReference type="InterPro" id="IPR029479">
    <property type="entry name" value="Nitroreductase"/>
</dbReference>
<dbReference type="Pfam" id="PF00881">
    <property type="entry name" value="Nitroreductase"/>
    <property type="match status" value="1"/>
</dbReference>
<dbReference type="InterPro" id="IPR050627">
    <property type="entry name" value="Nitroreductase/BluB"/>
</dbReference>
<dbReference type="STRING" id="1577792.QX51_00550"/>
<feature type="domain" description="Nitroreductase" evidence="1">
    <location>
        <begin position="7"/>
        <end position="189"/>
    </location>
</feature>
<name>A0A0B3W8U8_9FIRM</name>
<evidence type="ECO:0000313" key="2">
    <source>
        <dbReference type="EMBL" id="KHS58817.1"/>
    </source>
</evidence>